<feature type="domain" description="4'-phosphopantetheinyl transferase N-terminal" evidence="3">
    <location>
        <begin position="27"/>
        <end position="93"/>
    </location>
</feature>
<keyword evidence="1 4" id="KW-0808">Transferase</keyword>
<evidence type="ECO:0000259" key="3">
    <source>
        <dbReference type="Pfam" id="PF17837"/>
    </source>
</evidence>
<comment type="caution">
    <text evidence="4">The sequence shown here is derived from an EMBL/GenBank/DDBJ whole genome shotgun (WGS) entry which is preliminary data.</text>
</comment>
<dbReference type="Gene3D" id="3.90.470.20">
    <property type="entry name" value="4'-phosphopantetheinyl transferase domain"/>
    <property type="match status" value="1"/>
</dbReference>
<evidence type="ECO:0000313" key="5">
    <source>
        <dbReference type="Proteomes" id="UP001596263"/>
    </source>
</evidence>
<dbReference type="Pfam" id="PF17837">
    <property type="entry name" value="4PPT_N"/>
    <property type="match status" value="1"/>
</dbReference>
<accession>A0ABW0CMQ4</accession>
<dbReference type="PANTHER" id="PTHR38096:SF1">
    <property type="entry name" value="ENTEROBACTIN SYNTHASE COMPONENT D"/>
    <property type="match status" value="1"/>
</dbReference>
<organism evidence="4 5">
    <name type="scientific">Streptomyces coerulescens</name>
    <dbReference type="NCBI Taxonomy" id="29304"/>
    <lineage>
        <taxon>Bacteria</taxon>
        <taxon>Bacillati</taxon>
        <taxon>Actinomycetota</taxon>
        <taxon>Actinomycetes</taxon>
        <taxon>Kitasatosporales</taxon>
        <taxon>Streptomycetaceae</taxon>
        <taxon>Streptomyces</taxon>
    </lineage>
</organism>
<dbReference type="Proteomes" id="UP001596263">
    <property type="component" value="Unassembled WGS sequence"/>
</dbReference>
<dbReference type="PANTHER" id="PTHR38096">
    <property type="entry name" value="ENTEROBACTIN SYNTHASE COMPONENT D"/>
    <property type="match status" value="1"/>
</dbReference>
<evidence type="ECO:0000256" key="1">
    <source>
        <dbReference type="ARBA" id="ARBA00022679"/>
    </source>
</evidence>
<gene>
    <name evidence="4" type="ORF">ACFPQ9_21105</name>
</gene>
<protein>
    <submittedName>
        <fullName evidence="4">4'-phosphopantetheinyl transferase</fullName>
    </submittedName>
</protein>
<evidence type="ECO:0000259" key="2">
    <source>
        <dbReference type="Pfam" id="PF01648"/>
    </source>
</evidence>
<dbReference type="PRINTS" id="PR01399">
    <property type="entry name" value="ENTSNTHTASED"/>
</dbReference>
<dbReference type="InterPro" id="IPR041354">
    <property type="entry name" value="4PPT_N"/>
</dbReference>
<feature type="domain" description="4'-phosphopantetheinyl transferase" evidence="2">
    <location>
        <begin position="101"/>
        <end position="185"/>
    </location>
</feature>
<dbReference type="RefSeq" id="WP_380855323.1">
    <property type="nucleotide sequence ID" value="NZ_JBHSKM010000012.1"/>
</dbReference>
<keyword evidence="5" id="KW-1185">Reference proteome</keyword>
<sequence>MIAAILPREVVAAASRVDAPEADLFPEERALIRTAGPKRRAEFTAARVCARRALARLGVPAAPILTGDRREPLWPEGVVGSLTHCAGFRAAAIGRTARFASIGIDAEPDEPLPEGVLEHISLPRERAQLAGGEGPNRDRLLFSAKESVYKAWFPLARRRLGFHEAAITLEVDGTFAADLLVPGPVSGFHGRWQARDNLIVTAVATPRTARRPPV</sequence>
<dbReference type="InterPro" id="IPR037143">
    <property type="entry name" value="4-PPantetheinyl_Trfase_dom_sf"/>
</dbReference>
<dbReference type="InterPro" id="IPR003542">
    <property type="entry name" value="Enbac_synth_compD-like"/>
</dbReference>
<dbReference type="InterPro" id="IPR008278">
    <property type="entry name" value="4-PPantetheinyl_Trfase_dom"/>
</dbReference>
<dbReference type="EMBL" id="JBHSKM010000012">
    <property type="protein sequence ID" value="MFC5216342.1"/>
    <property type="molecule type" value="Genomic_DNA"/>
</dbReference>
<reference evidence="5" key="1">
    <citation type="journal article" date="2019" name="Int. J. Syst. Evol. Microbiol.">
        <title>The Global Catalogue of Microorganisms (GCM) 10K type strain sequencing project: providing services to taxonomists for standard genome sequencing and annotation.</title>
        <authorList>
            <consortium name="The Broad Institute Genomics Platform"/>
            <consortium name="The Broad Institute Genome Sequencing Center for Infectious Disease"/>
            <person name="Wu L."/>
            <person name="Ma J."/>
        </authorList>
    </citation>
    <scope>NUCLEOTIDE SEQUENCE [LARGE SCALE GENOMIC DNA]</scope>
    <source>
        <strain evidence="5">KCTC 42586</strain>
    </source>
</reference>
<dbReference type="GO" id="GO:0016740">
    <property type="term" value="F:transferase activity"/>
    <property type="evidence" value="ECO:0007669"/>
    <property type="project" value="UniProtKB-KW"/>
</dbReference>
<evidence type="ECO:0000313" key="4">
    <source>
        <dbReference type="EMBL" id="MFC5216342.1"/>
    </source>
</evidence>
<dbReference type="Pfam" id="PF01648">
    <property type="entry name" value="ACPS"/>
    <property type="match status" value="1"/>
</dbReference>
<dbReference type="SUPFAM" id="SSF56214">
    <property type="entry name" value="4'-phosphopantetheinyl transferase"/>
    <property type="match status" value="1"/>
</dbReference>
<proteinExistence type="predicted"/>
<name>A0ABW0CMQ4_STRCD</name>